<dbReference type="eggNOG" id="ENOG502S1CN">
    <property type="taxonomic scope" value="Eukaryota"/>
</dbReference>
<dbReference type="EMBL" id="GG663743">
    <property type="protein sequence ID" value="EEH54727.1"/>
    <property type="molecule type" value="Genomic_DNA"/>
</dbReference>
<evidence type="ECO:0000256" key="1">
    <source>
        <dbReference type="SAM" id="MobiDB-lite"/>
    </source>
</evidence>
<dbReference type="OrthoDB" id="497695at2759"/>
<sequence>MTTPAGPAAPPPRPPPPRLDPAFDGVLRADPRNPNRCEYFQDRNKRWPFRCDADGHSLLSRLLEVATPVVGSVQAKIDAAHGERASAVVAEGAQIYARKPNMGENDVTWSQAEYGHLGLQKEYVRYKSVQRLTESWACLQRARARGVFRALREGGGGDDEERTPLRVASLGGGPGFELLAARWFFERHYPSYDLDLVSLDLEESWREPALTLGVRFNVWDVNDGEGLERAAGGDVDFAIASYVFKMYMTNETCAKWLGEKLNGDASPLRAVLVVSRDENLESGSRLLREVGRVKVTPLMDQSNGRDDRQLVLTPGTAAGVRATDNLKGKTSDELVEDVATATAAAAEPLTFPNVPYEEHKKKRAGGGGSYGGHGGGDRGGGGGGGGGNGRRFGGGGGWSDRHRGGGGGGGGRDSSFRDSHRSGGGGGGGGGARW</sequence>
<accession>C1N070</accession>
<organism evidence="3">
    <name type="scientific">Micromonas pusilla (strain CCMP1545)</name>
    <name type="common">Picoplanktonic green alga</name>
    <dbReference type="NCBI Taxonomy" id="564608"/>
    <lineage>
        <taxon>Eukaryota</taxon>
        <taxon>Viridiplantae</taxon>
        <taxon>Chlorophyta</taxon>
        <taxon>Mamiellophyceae</taxon>
        <taxon>Mamiellales</taxon>
        <taxon>Mamiellaceae</taxon>
        <taxon>Micromonas</taxon>
    </lineage>
</organism>
<dbReference type="KEGG" id="mpp:MICPUCDRAFT_41471"/>
<dbReference type="AlphaFoldDB" id="C1N070"/>
<dbReference type="RefSeq" id="XP_003061077.1">
    <property type="nucleotide sequence ID" value="XM_003061031.1"/>
</dbReference>
<keyword evidence="3" id="KW-1185">Reference proteome</keyword>
<feature type="compositionally biased region" description="Gly residues" evidence="1">
    <location>
        <begin position="365"/>
        <end position="398"/>
    </location>
</feature>
<feature type="region of interest" description="Disordered" evidence="1">
    <location>
        <begin position="350"/>
        <end position="434"/>
    </location>
</feature>
<gene>
    <name evidence="2" type="ORF">MICPUCDRAFT_41471</name>
</gene>
<feature type="compositionally biased region" description="Gly residues" evidence="1">
    <location>
        <begin position="422"/>
        <end position="434"/>
    </location>
</feature>
<reference evidence="2 3" key="1">
    <citation type="journal article" date="2009" name="Science">
        <title>Green evolution and dynamic adaptations revealed by genomes of the marine picoeukaryotes Micromonas.</title>
        <authorList>
            <person name="Worden A.Z."/>
            <person name="Lee J.H."/>
            <person name="Mock T."/>
            <person name="Rouze P."/>
            <person name="Simmons M.P."/>
            <person name="Aerts A.L."/>
            <person name="Allen A.E."/>
            <person name="Cuvelier M.L."/>
            <person name="Derelle E."/>
            <person name="Everett M.V."/>
            <person name="Foulon E."/>
            <person name="Grimwood J."/>
            <person name="Gundlach H."/>
            <person name="Henrissat B."/>
            <person name="Napoli C."/>
            <person name="McDonald S.M."/>
            <person name="Parker M.S."/>
            <person name="Rombauts S."/>
            <person name="Salamov A."/>
            <person name="Von Dassow P."/>
            <person name="Badger J.H."/>
            <person name="Coutinho P.M."/>
            <person name="Demir E."/>
            <person name="Dubchak I."/>
            <person name="Gentemann C."/>
            <person name="Eikrem W."/>
            <person name="Gready J.E."/>
            <person name="John U."/>
            <person name="Lanier W."/>
            <person name="Lindquist E.A."/>
            <person name="Lucas S."/>
            <person name="Mayer K.F."/>
            <person name="Moreau H."/>
            <person name="Not F."/>
            <person name="Otillar R."/>
            <person name="Panaud O."/>
            <person name="Pangilinan J."/>
            <person name="Paulsen I."/>
            <person name="Piegu B."/>
            <person name="Poliakov A."/>
            <person name="Robbens S."/>
            <person name="Schmutz J."/>
            <person name="Toulza E."/>
            <person name="Wyss T."/>
            <person name="Zelensky A."/>
            <person name="Zhou K."/>
            <person name="Armbrust E.V."/>
            <person name="Bhattacharya D."/>
            <person name="Goodenough U.W."/>
            <person name="Van de Peer Y."/>
            <person name="Grigoriev I.V."/>
        </authorList>
    </citation>
    <scope>NUCLEOTIDE SEQUENCE [LARGE SCALE GENOMIC DNA]</scope>
    <source>
        <strain evidence="2 3">CCMP1545</strain>
    </source>
</reference>
<proteinExistence type="predicted"/>
<feature type="region of interest" description="Disordered" evidence="1">
    <location>
        <begin position="1"/>
        <end position="24"/>
    </location>
</feature>
<name>C1N070_MICPC</name>
<feature type="compositionally biased region" description="Pro residues" evidence="1">
    <location>
        <begin position="7"/>
        <end position="19"/>
    </location>
</feature>
<dbReference type="GeneID" id="9686782"/>
<dbReference type="Proteomes" id="UP000001876">
    <property type="component" value="Unassembled WGS sequence"/>
</dbReference>
<dbReference type="OMA" id="WFFERHY"/>
<evidence type="ECO:0000313" key="2">
    <source>
        <dbReference type="EMBL" id="EEH54727.1"/>
    </source>
</evidence>
<evidence type="ECO:0000313" key="3">
    <source>
        <dbReference type="Proteomes" id="UP000001876"/>
    </source>
</evidence>
<protein>
    <submittedName>
        <fullName evidence="2">Uncharacterized protein</fullName>
    </submittedName>
</protein>